<name>A0A914DZL3_9BILA</name>
<proteinExistence type="predicted"/>
<dbReference type="PANTHER" id="PTHR23021">
    <property type="entry name" value="SERPENTINE RECEPTOR, CLASS T"/>
    <property type="match status" value="1"/>
</dbReference>
<evidence type="ECO:0000313" key="3">
    <source>
        <dbReference type="WBParaSite" id="ACRNAN_scaffold4764.g15706.t1"/>
    </source>
</evidence>
<dbReference type="InterPro" id="IPR019425">
    <property type="entry name" value="7TM_GPCR_serpentine_rcpt_Srt"/>
</dbReference>
<feature type="transmembrane region" description="Helical" evidence="1">
    <location>
        <begin position="60"/>
        <end position="84"/>
    </location>
</feature>
<protein>
    <submittedName>
        <fullName evidence="3">7TM GPCR serpentine receptor class x (Srx) domain-containing protein</fullName>
    </submittedName>
</protein>
<keyword evidence="1" id="KW-0812">Transmembrane</keyword>
<feature type="transmembrane region" description="Helical" evidence="1">
    <location>
        <begin position="104"/>
        <end position="122"/>
    </location>
</feature>
<dbReference type="SUPFAM" id="SSF81321">
    <property type="entry name" value="Family A G protein-coupled receptor-like"/>
    <property type="match status" value="1"/>
</dbReference>
<organism evidence="2 3">
    <name type="scientific">Acrobeloides nanus</name>
    <dbReference type="NCBI Taxonomy" id="290746"/>
    <lineage>
        <taxon>Eukaryota</taxon>
        <taxon>Metazoa</taxon>
        <taxon>Ecdysozoa</taxon>
        <taxon>Nematoda</taxon>
        <taxon>Chromadorea</taxon>
        <taxon>Rhabditida</taxon>
        <taxon>Tylenchina</taxon>
        <taxon>Cephalobomorpha</taxon>
        <taxon>Cephaloboidea</taxon>
        <taxon>Cephalobidae</taxon>
        <taxon>Acrobeloides</taxon>
    </lineage>
</organism>
<dbReference type="Pfam" id="PF10321">
    <property type="entry name" value="7TM_GPCR_Srt"/>
    <property type="match status" value="1"/>
</dbReference>
<keyword evidence="1" id="KW-1133">Transmembrane helix</keyword>
<dbReference type="Proteomes" id="UP000887540">
    <property type="component" value="Unplaced"/>
</dbReference>
<evidence type="ECO:0000256" key="1">
    <source>
        <dbReference type="SAM" id="Phobius"/>
    </source>
</evidence>
<sequence length="204" mass="23509">MASWTHPTLGMGLYLFYPDDWERIFYTNCTLHEMPSHSNIPIGALYVAIGVFCEFTDNRILVTNSICIVPILGIAYTTMCIALFVRTHVIKNHANISKLQRIMLYQSMCICWEIFFVATVYVSNALDILHPPNWFMVFEQLSWVFTHADTPIVYMLFNATLRRAVMSYIKDFFVAVGQKPVRMVTSIYNPSRVNPETGFLSRPT</sequence>
<dbReference type="WBParaSite" id="ACRNAN_scaffold4764.g15706.t1">
    <property type="protein sequence ID" value="ACRNAN_scaffold4764.g15706.t1"/>
    <property type="gene ID" value="ACRNAN_scaffold4764.g15706"/>
</dbReference>
<feature type="transmembrane region" description="Helical" evidence="1">
    <location>
        <begin position="142"/>
        <end position="161"/>
    </location>
</feature>
<keyword evidence="1" id="KW-0472">Membrane</keyword>
<accession>A0A914DZL3</accession>
<keyword evidence="2" id="KW-1185">Reference proteome</keyword>
<dbReference type="AlphaFoldDB" id="A0A914DZL3"/>
<evidence type="ECO:0000313" key="2">
    <source>
        <dbReference type="Proteomes" id="UP000887540"/>
    </source>
</evidence>
<dbReference type="PANTHER" id="PTHR23021:SF11">
    <property type="entry name" value="SERPENTINE RECEPTOR, CLASS T"/>
    <property type="match status" value="1"/>
</dbReference>
<reference evidence="3" key="1">
    <citation type="submission" date="2022-11" db="UniProtKB">
        <authorList>
            <consortium name="WormBaseParasite"/>
        </authorList>
    </citation>
    <scope>IDENTIFICATION</scope>
</reference>